<reference evidence="1 2" key="1">
    <citation type="journal article" date="2019" name="Int. J. Syst. Evol. Microbiol.">
        <title>The Global Catalogue of Microorganisms (GCM) 10K type strain sequencing project: providing services to taxonomists for standard genome sequencing and annotation.</title>
        <authorList>
            <consortium name="The Broad Institute Genomics Platform"/>
            <consortium name="The Broad Institute Genome Sequencing Center for Infectious Disease"/>
            <person name="Wu L."/>
            <person name="Ma J."/>
        </authorList>
    </citation>
    <scope>NUCLEOTIDE SEQUENCE [LARGE SCALE GENOMIC DNA]</scope>
    <source>
        <strain evidence="1 2">JCM 15134</strain>
    </source>
</reference>
<dbReference type="EMBL" id="BAAAET010000003">
    <property type="protein sequence ID" value="GAA0695111.1"/>
    <property type="molecule type" value="Genomic_DNA"/>
</dbReference>
<keyword evidence="2" id="KW-1185">Reference proteome</keyword>
<organism evidence="1 2">
    <name type="scientific">Marinobacterium maritimum</name>
    <dbReference type="NCBI Taxonomy" id="500162"/>
    <lineage>
        <taxon>Bacteria</taxon>
        <taxon>Pseudomonadati</taxon>
        <taxon>Pseudomonadota</taxon>
        <taxon>Gammaproteobacteria</taxon>
        <taxon>Oceanospirillales</taxon>
        <taxon>Oceanospirillaceae</taxon>
        <taxon>Marinobacterium</taxon>
    </lineage>
</organism>
<evidence type="ECO:0000313" key="1">
    <source>
        <dbReference type="EMBL" id="GAA0695111.1"/>
    </source>
</evidence>
<accession>A0ABN1I7Q0</accession>
<evidence type="ECO:0000313" key="2">
    <source>
        <dbReference type="Proteomes" id="UP001499915"/>
    </source>
</evidence>
<protein>
    <submittedName>
        <fullName evidence="1">Uncharacterized protein</fullName>
    </submittedName>
</protein>
<name>A0ABN1I7Q0_9GAMM</name>
<sequence>MLTIEQGVAGCHAVCLLVCEDGVGFPAALTESGRLNPEAAKVYDVALVCYGVMRTVYGFAGVRYQSQDGTGRGARTGSLCT</sequence>
<comment type="caution">
    <text evidence="1">The sequence shown here is derived from an EMBL/GenBank/DDBJ whole genome shotgun (WGS) entry which is preliminary data.</text>
</comment>
<gene>
    <name evidence="1" type="ORF">GCM10009104_23420</name>
</gene>
<dbReference type="Proteomes" id="UP001499915">
    <property type="component" value="Unassembled WGS sequence"/>
</dbReference>
<proteinExistence type="predicted"/>